<dbReference type="STRING" id="1178515.SY83_20380"/>
<reference evidence="9 10" key="1">
    <citation type="submission" date="2015-01" db="EMBL/GenBank/DDBJ databases">
        <title>Paenibacillus swuensis/DY6/whole genome sequencing.</title>
        <authorList>
            <person name="Kim M.K."/>
            <person name="Srinivasan S."/>
            <person name="Lee J.-J."/>
        </authorList>
    </citation>
    <scope>NUCLEOTIDE SEQUENCE [LARGE SCALE GENOMIC DNA]</scope>
    <source>
        <strain evidence="9 10">DY6</strain>
    </source>
</reference>
<dbReference type="EMBL" id="CP011388">
    <property type="protein sequence ID" value="ANE48255.1"/>
    <property type="molecule type" value="Genomic_DNA"/>
</dbReference>
<accession>A0A172TMF8</accession>
<dbReference type="GO" id="GO:0055085">
    <property type="term" value="P:transmembrane transport"/>
    <property type="evidence" value="ECO:0007669"/>
    <property type="project" value="InterPro"/>
</dbReference>
<comment type="similarity">
    <text evidence="7">Belongs to the binding-protein-dependent transport system permease family.</text>
</comment>
<dbReference type="InterPro" id="IPR035906">
    <property type="entry name" value="MetI-like_sf"/>
</dbReference>
<keyword evidence="4 7" id="KW-0812">Transmembrane</keyword>
<dbReference type="Pfam" id="PF00528">
    <property type="entry name" value="BPD_transp_1"/>
    <property type="match status" value="1"/>
</dbReference>
<dbReference type="Gene3D" id="1.10.3720.10">
    <property type="entry name" value="MetI-like"/>
    <property type="match status" value="1"/>
</dbReference>
<evidence type="ECO:0000256" key="5">
    <source>
        <dbReference type="ARBA" id="ARBA00022989"/>
    </source>
</evidence>
<evidence type="ECO:0000256" key="4">
    <source>
        <dbReference type="ARBA" id="ARBA00022692"/>
    </source>
</evidence>
<evidence type="ECO:0000256" key="1">
    <source>
        <dbReference type="ARBA" id="ARBA00004651"/>
    </source>
</evidence>
<proteinExistence type="inferred from homology"/>
<feature type="transmembrane region" description="Helical" evidence="7">
    <location>
        <begin position="21"/>
        <end position="52"/>
    </location>
</feature>
<feature type="transmembrane region" description="Helical" evidence="7">
    <location>
        <begin position="229"/>
        <end position="250"/>
    </location>
</feature>
<evidence type="ECO:0000256" key="6">
    <source>
        <dbReference type="ARBA" id="ARBA00023136"/>
    </source>
</evidence>
<keyword evidence="5 7" id="KW-1133">Transmembrane helix</keyword>
<evidence type="ECO:0000259" key="8">
    <source>
        <dbReference type="PROSITE" id="PS50928"/>
    </source>
</evidence>
<dbReference type="SUPFAM" id="SSF161098">
    <property type="entry name" value="MetI-like"/>
    <property type="match status" value="1"/>
</dbReference>
<organism evidence="9 10">
    <name type="scientific">Paenibacillus swuensis</name>
    <dbReference type="NCBI Taxonomy" id="1178515"/>
    <lineage>
        <taxon>Bacteria</taxon>
        <taxon>Bacillati</taxon>
        <taxon>Bacillota</taxon>
        <taxon>Bacilli</taxon>
        <taxon>Bacillales</taxon>
        <taxon>Paenibacillaceae</taxon>
        <taxon>Paenibacillus</taxon>
    </lineage>
</organism>
<dbReference type="PROSITE" id="PS50928">
    <property type="entry name" value="ABC_TM1"/>
    <property type="match status" value="1"/>
</dbReference>
<dbReference type="Proteomes" id="UP000076927">
    <property type="component" value="Chromosome"/>
</dbReference>
<feature type="transmembrane region" description="Helical" evidence="7">
    <location>
        <begin position="88"/>
        <end position="109"/>
    </location>
</feature>
<evidence type="ECO:0000256" key="7">
    <source>
        <dbReference type="RuleBase" id="RU363032"/>
    </source>
</evidence>
<evidence type="ECO:0000256" key="3">
    <source>
        <dbReference type="ARBA" id="ARBA00022475"/>
    </source>
</evidence>
<evidence type="ECO:0000313" key="9">
    <source>
        <dbReference type="EMBL" id="ANE48255.1"/>
    </source>
</evidence>
<sequence length="308" mass="35216">MNKEEVKGLVRQWNNQRLREHIAGYLFILPNLLGVLFFIIVPLVFSFILIFMDWDYLKGLDGLSFTGFDNIILMFKDDYLLTSLKNNVIFTAVTVPASMALGLVVAVILNKHVYWRNVWRTLFFLPYVSSLVAISIVWSVIYNSSSGPLNSFLRSMGIQNPPGWLADPKWALFSIIIMVVWTYIGYTMVLYMAGLQGISKDLYEASEIDGAGAIHQFIKVTIPMLKPTSFLIAITLIISTFQVFAVVNVMTKGGPLNSTMVLSYHIYLQAFQHYKMGYAAAMSWFLFLIIFAVTLVQWRSQKKWQQHF</sequence>
<dbReference type="CDD" id="cd06261">
    <property type="entry name" value="TM_PBP2"/>
    <property type="match status" value="1"/>
</dbReference>
<name>A0A172TMF8_9BACL</name>
<feature type="transmembrane region" description="Helical" evidence="7">
    <location>
        <begin position="121"/>
        <end position="141"/>
    </location>
</feature>
<dbReference type="AlphaFoldDB" id="A0A172TMF8"/>
<feature type="transmembrane region" description="Helical" evidence="7">
    <location>
        <begin position="278"/>
        <end position="298"/>
    </location>
</feature>
<keyword evidence="6 7" id="KW-0472">Membrane</keyword>
<feature type="transmembrane region" description="Helical" evidence="7">
    <location>
        <begin position="170"/>
        <end position="193"/>
    </location>
</feature>
<evidence type="ECO:0000313" key="10">
    <source>
        <dbReference type="Proteomes" id="UP000076927"/>
    </source>
</evidence>
<evidence type="ECO:0000256" key="2">
    <source>
        <dbReference type="ARBA" id="ARBA00022448"/>
    </source>
</evidence>
<keyword evidence="10" id="KW-1185">Reference proteome</keyword>
<dbReference type="InterPro" id="IPR000515">
    <property type="entry name" value="MetI-like"/>
</dbReference>
<dbReference type="PANTHER" id="PTHR30193:SF37">
    <property type="entry name" value="INNER MEMBRANE ABC TRANSPORTER PERMEASE PROTEIN YCJO"/>
    <property type="match status" value="1"/>
</dbReference>
<protein>
    <submittedName>
        <fullName evidence="9">Sugar ABC transporter permease</fullName>
    </submittedName>
</protein>
<dbReference type="KEGG" id="pswu:SY83_20380"/>
<keyword evidence="2 7" id="KW-0813">Transport</keyword>
<feature type="domain" description="ABC transmembrane type-1" evidence="8">
    <location>
        <begin position="84"/>
        <end position="297"/>
    </location>
</feature>
<dbReference type="PATRIC" id="fig|1178515.4.peg.4125"/>
<comment type="subcellular location">
    <subcellularLocation>
        <location evidence="1 7">Cell membrane</location>
        <topology evidence="1 7">Multi-pass membrane protein</topology>
    </subcellularLocation>
</comment>
<dbReference type="GO" id="GO:0005886">
    <property type="term" value="C:plasma membrane"/>
    <property type="evidence" value="ECO:0007669"/>
    <property type="project" value="UniProtKB-SubCell"/>
</dbReference>
<gene>
    <name evidence="9" type="ORF">SY83_20380</name>
</gene>
<dbReference type="InterPro" id="IPR051393">
    <property type="entry name" value="ABC_transporter_permease"/>
</dbReference>
<dbReference type="PANTHER" id="PTHR30193">
    <property type="entry name" value="ABC TRANSPORTER PERMEASE PROTEIN"/>
    <property type="match status" value="1"/>
</dbReference>
<keyword evidence="3" id="KW-1003">Cell membrane</keyword>